<feature type="compositionally biased region" description="Polar residues" evidence="1">
    <location>
        <begin position="74"/>
        <end position="86"/>
    </location>
</feature>
<accession>A0A7S0WYH7</accession>
<feature type="region of interest" description="Disordered" evidence="1">
    <location>
        <begin position="1"/>
        <end position="101"/>
    </location>
</feature>
<sequence length="125" mass="13746">MRRRERSNTEPLRLHALMLLQGASKDSQHHHGDQPAPAALKRPLQAAPRGARQPPSTEQHHAPSGGSRLGAVLLTQTPKSPEQSLSGRHKLHHPPPTHPAYTNLHLLAFTTTPCKEHRPSNLPLP</sequence>
<name>A0A7S0WYH7_9CHLO</name>
<reference evidence="2" key="1">
    <citation type="submission" date="2021-01" db="EMBL/GenBank/DDBJ databases">
        <authorList>
            <person name="Corre E."/>
            <person name="Pelletier E."/>
            <person name="Niang G."/>
            <person name="Scheremetjew M."/>
            <person name="Finn R."/>
            <person name="Kale V."/>
            <person name="Holt S."/>
            <person name="Cochrane G."/>
            <person name="Meng A."/>
            <person name="Brown T."/>
            <person name="Cohen L."/>
        </authorList>
    </citation>
    <scope>NUCLEOTIDE SEQUENCE</scope>
    <source>
        <strain evidence="2">SAG 11-49</strain>
    </source>
</reference>
<evidence type="ECO:0000256" key="1">
    <source>
        <dbReference type="SAM" id="MobiDB-lite"/>
    </source>
</evidence>
<organism evidence="2">
    <name type="scientific">Chlamydomonas leiostraca</name>
    <dbReference type="NCBI Taxonomy" id="1034604"/>
    <lineage>
        <taxon>Eukaryota</taxon>
        <taxon>Viridiplantae</taxon>
        <taxon>Chlorophyta</taxon>
        <taxon>core chlorophytes</taxon>
        <taxon>Chlorophyceae</taxon>
        <taxon>CS clade</taxon>
        <taxon>Chlamydomonadales</taxon>
        <taxon>Chlamydomonadaceae</taxon>
        <taxon>Chlamydomonas</taxon>
    </lineage>
</organism>
<gene>
    <name evidence="2" type="ORF">CLEI1391_LOCUS15655</name>
</gene>
<evidence type="ECO:0000313" key="2">
    <source>
        <dbReference type="EMBL" id="CAD8691472.1"/>
    </source>
</evidence>
<proteinExistence type="predicted"/>
<dbReference type="AlphaFoldDB" id="A0A7S0WYH7"/>
<protein>
    <submittedName>
        <fullName evidence="2">Uncharacterized protein</fullName>
    </submittedName>
</protein>
<dbReference type="EMBL" id="HBFB01027990">
    <property type="protein sequence ID" value="CAD8691472.1"/>
    <property type="molecule type" value="Transcribed_RNA"/>
</dbReference>